<dbReference type="InterPro" id="IPR051450">
    <property type="entry name" value="Gfo/Idh/MocA_Oxidoreductases"/>
</dbReference>
<accession>A0A2U8E4N5</accession>
<evidence type="ECO:0000313" key="4">
    <source>
        <dbReference type="Proteomes" id="UP000244896"/>
    </source>
</evidence>
<evidence type="ECO:0000259" key="1">
    <source>
        <dbReference type="Pfam" id="PF01408"/>
    </source>
</evidence>
<dbReference type="Pfam" id="PF01408">
    <property type="entry name" value="GFO_IDH_MocA"/>
    <property type="match status" value="1"/>
</dbReference>
<evidence type="ECO:0008006" key="5">
    <source>
        <dbReference type="Google" id="ProtNLM"/>
    </source>
</evidence>
<dbReference type="SUPFAM" id="SSF51735">
    <property type="entry name" value="NAD(P)-binding Rossmann-fold domains"/>
    <property type="match status" value="1"/>
</dbReference>
<dbReference type="GO" id="GO:0000166">
    <property type="term" value="F:nucleotide binding"/>
    <property type="evidence" value="ECO:0007669"/>
    <property type="project" value="InterPro"/>
</dbReference>
<dbReference type="AlphaFoldDB" id="A0A2U8E4N5"/>
<dbReference type="PANTHER" id="PTHR43377:SF1">
    <property type="entry name" value="BILIVERDIN REDUCTASE A"/>
    <property type="match status" value="1"/>
</dbReference>
<dbReference type="SUPFAM" id="SSF55347">
    <property type="entry name" value="Glyceraldehyde-3-phosphate dehydrogenase-like, C-terminal domain"/>
    <property type="match status" value="1"/>
</dbReference>
<keyword evidence="4" id="KW-1185">Reference proteome</keyword>
<reference evidence="3 4" key="1">
    <citation type="journal article" date="2018" name="Syst. Appl. Microbiol.">
        <title>Ereboglobus luteus gen. nov. sp. nov. from cockroach guts, and new insights into the oxygen relationship of the genera Opitutus and Didymococcus (Verrucomicrobia: Opitutaceae).</title>
        <authorList>
            <person name="Tegtmeier D."/>
            <person name="Belitz A."/>
            <person name="Radek R."/>
            <person name="Heimerl T."/>
            <person name="Brune A."/>
        </authorList>
    </citation>
    <scope>NUCLEOTIDE SEQUENCE [LARGE SCALE GENOMIC DNA]</scope>
    <source>
        <strain evidence="3 4">Ho45</strain>
    </source>
</reference>
<dbReference type="RefSeq" id="WP_108825539.1">
    <property type="nucleotide sequence ID" value="NZ_CP023004.1"/>
</dbReference>
<dbReference type="InterPro" id="IPR000683">
    <property type="entry name" value="Gfo/Idh/MocA-like_OxRdtase_N"/>
</dbReference>
<dbReference type="KEGG" id="elut:CKA38_11100"/>
<evidence type="ECO:0000259" key="2">
    <source>
        <dbReference type="Pfam" id="PF22725"/>
    </source>
</evidence>
<dbReference type="Proteomes" id="UP000244896">
    <property type="component" value="Chromosome"/>
</dbReference>
<dbReference type="PANTHER" id="PTHR43377">
    <property type="entry name" value="BILIVERDIN REDUCTASE A"/>
    <property type="match status" value="1"/>
</dbReference>
<dbReference type="Gene3D" id="3.30.360.10">
    <property type="entry name" value="Dihydrodipicolinate Reductase, domain 2"/>
    <property type="match status" value="1"/>
</dbReference>
<name>A0A2U8E4N5_9BACT</name>
<proteinExistence type="predicted"/>
<gene>
    <name evidence="3" type="ORF">CKA38_11100</name>
</gene>
<dbReference type="InterPro" id="IPR036291">
    <property type="entry name" value="NAD(P)-bd_dom_sf"/>
</dbReference>
<dbReference type="OrthoDB" id="9815825at2"/>
<feature type="domain" description="Gfo/Idh/MocA-like oxidoreductase N-terminal" evidence="1">
    <location>
        <begin position="7"/>
        <end position="136"/>
    </location>
</feature>
<dbReference type="EMBL" id="CP023004">
    <property type="protein sequence ID" value="AWI09725.1"/>
    <property type="molecule type" value="Genomic_DNA"/>
</dbReference>
<sequence>MKKQKHINVAVVGLGFMGVTHLRAWQKVRNARIVAVCDAIRQPENGVLRGVSGNIKRSDDIHLGAKVRSFREFDALLEAPGVDVIDICTPTALHPAQVIAALRAGRHVLCEKPLASTSAETKKILQVAKKSRGFLMPAMCMRFWPGWRELKELIAKNTHGRLLTASFRRVSQMPGWNAAQTYSTAAAGGALYDLHIHDTDFVHYLFGRPASVFSSGVTGPNGAINHIVTQYQYPKGPAVSATGTWLHQGAFNMGFTLNFERATLTCDLTNGGAWHIDAIGKKTRVIKPRGTDGYDAEIRYFADCLARGVAPEAVTVTDAVATLQTCEAEERSVRQSRCVKLA</sequence>
<dbReference type="Pfam" id="PF22725">
    <property type="entry name" value="GFO_IDH_MocA_C3"/>
    <property type="match status" value="1"/>
</dbReference>
<evidence type="ECO:0000313" key="3">
    <source>
        <dbReference type="EMBL" id="AWI09725.1"/>
    </source>
</evidence>
<dbReference type="InterPro" id="IPR055170">
    <property type="entry name" value="GFO_IDH_MocA-like_dom"/>
</dbReference>
<feature type="domain" description="GFO/IDH/MocA-like oxidoreductase" evidence="2">
    <location>
        <begin position="147"/>
        <end position="264"/>
    </location>
</feature>
<dbReference type="Gene3D" id="3.40.50.720">
    <property type="entry name" value="NAD(P)-binding Rossmann-like Domain"/>
    <property type="match status" value="1"/>
</dbReference>
<protein>
    <recommendedName>
        <fullName evidence="5">Oxidoreductase</fullName>
    </recommendedName>
</protein>
<organism evidence="3 4">
    <name type="scientific">Ereboglobus luteus</name>
    <dbReference type="NCBI Taxonomy" id="1796921"/>
    <lineage>
        <taxon>Bacteria</taxon>
        <taxon>Pseudomonadati</taxon>
        <taxon>Verrucomicrobiota</taxon>
        <taxon>Opitutia</taxon>
        <taxon>Opitutales</taxon>
        <taxon>Opitutaceae</taxon>
        <taxon>Ereboglobus</taxon>
    </lineage>
</organism>